<keyword evidence="3" id="KW-1185">Reference proteome</keyword>
<comment type="caution">
    <text evidence="2">The sequence shown here is derived from an EMBL/GenBank/DDBJ whole genome shotgun (WGS) entry which is preliminary data.</text>
</comment>
<dbReference type="Pfam" id="PF08378">
    <property type="entry name" value="NERD"/>
    <property type="match status" value="1"/>
</dbReference>
<dbReference type="PROSITE" id="PS50965">
    <property type="entry name" value="NERD"/>
    <property type="match status" value="1"/>
</dbReference>
<evidence type="ECO:0000313" key="2">
    <source>
        <dbReference type="EMBL" id="PKG27952.1"/>
    </source>
</evidence>
<gene>
    <name evidence="2" type="ORF">CWS20_16335</name>
</gene>
<sequence length="110" mass="12799">MKCLSTDVIGLYNLSYQYHPAYFQVDFICIFEGAIIAFEVKNDEGDVYVDKDERWLSASGNEMSNPLLQLKRNASLLAPFLKNLNIQLPLNYYLIFVHPDFKKKNELFLL</sequence>
<dbReference type="InterPro" id="IPR011528">
    <property type="entry name" value="NERD"/>
</dbReference>
<evidence type="ECO:0000313" key="3">
    <source>
        <dbReference type="Proteomes" id="UP000233343"/>
    </source>
</evidence>
<organism evidence="2 3">
    <name type="scientific">Cytobacillus horneckiae</name>
    <dbReference type="NCBI Taxonomy" id="549687"/>
    <lineage>
        <taxon>Bacteria</taxon>
        <taxon>Bacillati</taxon>
        <taxon>Bacillota</taxon>
        <taxon>Bacilli</taxon>
        <taxon>Bacillales</taxon>
        <taxon>Bacillaceae</taxon>
        <taxon>Cytobacillus</taxon>
    </lineage>
</organism>
<feature type="domain" description="NERD" evidence="1">
    <location>
        <begin position="1"/>
        <end position="100"/>
    </location>
</feature>
<dbReference type="EMBL" id="PISD01000034">
    <property type="protein sequence ID" value="PKG27952.1"/>
    <property type="molecule type" value="Genomic_DNA"/>
</dbReference>
<reference evidence="2 3" key="1">
    <citation type="journal article" date="2010" name="Int. J. Syst. Evol. Microbiol.">
        <title>Bacillus horneckiae sp. nov., isolated from a spacecraft-assembly clean room.</title>
        <authorList>
            <person name="Vaishampayan P."/>
            <person name="Probst A."/>
            <person name="Krishnamurthi S."/>
            <person name="Ghosh S."/>
            <person name="Osman S."/>
            <person name="McDowall A."/>
            <person name="Ruckmani A."/>
            <person name="Mayilraj S."/>
            <person name="Venkateswaran K."/>
        </authorList>
    </citation>
    <scope>NUCLEOTIDE SEQUENCE [LARGE SCALE GENOMIC DNA]</scope>
    <source>
        <strain evidence="3">1PO1SC</strain>
    </source>
</reference>
<proteinExistence type="predicted"/>
<evidence type="ECO:0000259" key="1">
    <source>
        <dbReference type="PROSITE" id="PS50965"/>
    </source>
</evidence>
<dbReference type="RefSeq" id="WP_083957312.1">
    <property type="nucleotide sequence ID" value="NZ_JARMMB010000014.1"/>
</dbReference>
<protein>
    <submittedName>
        <fullName evidence="2">NERD domain-containing protein</fullName>
    </submittedName>
</protein>
<accession>A0A2N0ZEN0</accession>
<name>A0A2N0ZEN0_9BACI</name>
<dbReference type="Proteomes" id="UP000233343">
    <property type="component" value="Unassembled WGS sequence"/>
</dbReference>
<dbReference type="AlphaFoldDB" id="A0A2N0ZEN0"/>